<reference evidence="2 3" key="1">
    <citation type="submission" date="2018-08" db="EMBL/GenBank/DDBJ databases">
        <title>Cellulomonas rhizosphaerae sp. nov., a novel actinomycete isolated from soil.</title>
        <authorList>
            <person name="Tian Y."/>
        </authorList>
    </citation>
    <scope>NUCLEOTIDE SEQUENCE [LARGE SCALE GENOMIC DNA]</scope>
    <source>
        <strain evidence="2 3">NEAU-TCZ24</strain>
    </source>
</reference>
<dbReference type="PANTHER" id="PTHR43433">
    <property type="entry name" value="HYDROLASE, ALPHA/BETA FOLD FAMILY PROTEIN"/>
    <property type="match status" value="1"/>
</dbReference>
<dbReference type="Gene3D" id="3.40.50.1820">
    <property type="entry name" value="alpha/beta hydrolase"/>
    <property type="match status" value="1"/>
</dbReference>
<name>A0A413RP01_9CELL</name>
<dbReference type="AlphaFoldDB" id="A0A413RP01"/>
<dbReference type="PANTHER" id="PTHR43433:SF10">
    <property type="entry name" value="AB HYDROLASE-1 DOMAIN-CONTAINING PROTEIN"/>
    <property type="match status" value="1"/>
</dbReference>
<evidence type="ECO:0000313" key="2">
    <source>
        <dbReference type="EMBL" id="RHA43631.1"/>
    </source>
</evidence>
<gene>
    <name evidence="2" type="ORF">D1825_05420</name>
</gene>
<dbReference type="InterPro" id="IPR050471">
    <property type="entry name" value="AB_hydrolase"/>
</dbReference>
<dbReference type="OrthoDB" id="9800988at2"/>
<dbReference type="GO" id="GO:0016787">
    <property type="term" value="F:hydrolase activity"/>
    <property type="evidence" value="ECO:0007669"/>
    <property type="project" value="UniProtKB-KW"/>
</dbReference>
<comment type="caution">
    <text evidence="2">The sequence shown here is derived from an EMBL/GenBank/DDBJ whole genome shotgun (WGS) entry which is preliminary data.</text>
</comment>
<evidence type="ECO:0000259" key="1">
    <source>
        <dbReference type="Pfam" id="PF00561"/>
    </source>
</evidence>
<dbReference type="Pfam" id="PF00561">
    <property type="entry name" value="Abhydrolase_1"/>
    <property type="match status" value="1"/>
</dbReference>
<dbReference type="SUPFAM" id="SSF53474">
    <property type="entry name" value="alpha/beta-Hydrolases"/>
    <property type="match status" value="1"/>
</dbReference>
<protein>
    <submittedName>
        <fullName evidence="2">Alpha/beta hydrolase</fullName>
    </submittedName>
</protein>
<evidence type="ECO:0000313" key="3">
    <source>
        <dbReference type="Proteomes" id="UP000283374"/>
    </source>
</evidence>
<dbReference type="InterPro" id="IPR000073">
    <property type="entry name" value="AB_hydrolase_1"/>
</dbReference>
<dbReference type="Proteomes" id="UP000283374">
    <property type="component" value="Unassembled WGS sequence"/>
</dbReference>
<accession>A0A413RP01</accession>
<dbReference type="InterPro" id="IPR029058">
    <property type="entry name" value="AB_hydrolase_fold"/>
</dbReference>
<organism evidence="2 3">
    <name type="scientific">Cellulomonas rhizosphaerae</name>
    <dbReference type="NCBI Taxonomy" id="2293719"/>
    <lineage>
        <taxon>Bacteria</taxon>
        <taxon>Bacillati</taxon>
        <taxon>Actinomycetota</taxon>
        <taxon>Actinomycetes</taxon>
        <taxon>Micrococcales</taxon>
        <taxon>Cellulomonadaceae</taxon>
        <taxon>Cellulomonas</taxon>
    </lineage>
</organism>
<keyword evidence="2" id="KW-0378">Hydrolase</keyword>
<dbReference type="EMBL" id="QWKP01000151">
    <property type="protein sequence ID" value="RHA43631.1"/>
    <property type="molecule type" value="Genomic_DNA"/>
</dbReference>
<feature type="domain" description="AB hydrolase-1" evidence="1">
    <location>
        <begin position="23"/>
        <end position="247"/>
    </location>
</feature>
<sequence length="268" mass="28000">MLEHEIVLRDGAVLRGHDDGEGPAVVWHHGSPQTGALLEPVLEATRARGLRLVSYGRPSYGGSTPRPGRDVASAASDVAQLLDALGIASAAHMGASGGGPHALACAALLPDRTTGVISVAGLAPFVDGFDWAAGMASDTTLRAGSRGREARAAVPEERVDAFLPVDWAALEGPWAALGRDAGRAMQDGPDGIIDDDVAYASPWGFDPSTITVPVLLVHGGLDRVVPASHSQWLLAHLPTAELWLRPRESHVSVLSSVPLALDWLRTLP</sequence>
<keyword evidence="3" id="KW-1185">Reference proteome</keyword>
<proteinExistence type="predicted"/>